<protein>
    <submittedName>
        <fullName evidence="4">NTP transferase domain-containing protein</fullName>
    </submittedName>
</protein>
<accession>A0A971M2I7</accession>
<dbReference type="EMBL" id="JAAYEE010000054">
    <property type="protein sequence ID" value="NLW34470.1"/>
    <property type="molecule type" value="Genomic_DNA"/>
</dbReference>
<sequence>MSLPVAILAGGLSTRLGPLTKAIPKALIDVAGKPFIARQLDYVRQQGISRVVLCLGHLGEQVRAFVGDGSAFGLEVSYSWDGRLLMGTGGALKRALPLLGKHFFVLYGDSYLLVDLGTVERGFVESGKPALMTV</sequence>
<dbReference type="InterPro" id="IPR029044">
    <property type="entry name" value="Nucleotide-diphossugar_trans"/>
</dbReference>
<dbReference type="Proteomes" id="UP000777265">
    <property type="component" value="Unassembled WGS sequence"/>
</dbReference>
<name>A0A971M2I7_9BACT</name>
<reference evidence="4" key="1">
    <citation type="journal article" date="2020" name="Biotechnol. Biofuels">
        <title>New insights from the biogas microbiome by comprehensive genome-resolved metagenomics of nearly 1600 species originating from multiple anaerobic digesters.</title>
        <authorList>
            <person name="Campanaro S."/>
            <person name="Treu L."/>
            <person name="Rodriguez-R L.M."/>
            <person name="Kovalovszki A."/>
            <person name="Ziels R.M."/>
            <person name="Maus I."/>
            <person name="Zhu X."/>
            <person name="Kougias P.G."/>
            <person name="Basile A."/>
            <person name="Luo G."/>
            <person name="Schluter A."/>
            <person name="Konstantinidis K.T."/>
            <person name="Angelidaki I."/>
        </authorList>
    </citation>
    <scope>NUCLEOTIDE SEQUENCE</scope>
    <source>
        <strain evidence="4">AS06rmzACSIP_7</strain>
    </source>
</reference>
<dbReference type="Pfam" id="PF00483">
    <property type="entry name" value="NTP_transferase"/>
    <property type="match status" value="1"/>
</dbReference>
<keyword evidence="1 4" id="KW-0808">Transferase</keyword>
<comment type="caution">
    <text evidence="4">The sequence shown here is derived from an EMBL/GenBank/DDBJ whole genome shotgun (WGS) entry which is preliminary data.</text>
</comment>
<dbReference type="Gene3D" id="3.90.550.10">
    <property type="entry name" value="Spore Coat Polysaccharide Biosynthesis Protein SpsA, Chain A"/>
    <property type="match status" value="1"/>
</dbReference>
<evidence type="ECO:0000313" key="4">
    <source>
        <dbReference type="EMBL" id="NLW34470.1"/>
    </source>
</evidence>
<dbReference type="SUPFAM" id="SSF53448">
    <property type="entry name" value="Nucleotide-diphospho-sugar transferases"/>
    <property type="match status" value="1"/>
</dbReference>
<feature type="domain" description="Nucleotidyl transferase" evidence="3">
    <location>
        <begin position="7"/>
        <end position="127"/>
    </location>
</feature>
<reference evidence="4" key="2">
    <citation type="submission" date="2020-01" db="EMBL/GenBank/DDBJ databases">
        <authorList>
            <person name="Campanaro S."/>
        </authorList>
    </citation>
    <scope>NUCLEOTIDE SEQUENCE</scope>
    <source>
        <strain evidence="4">AS06rmzACSIP_7</strain>
    </source>
</reference>
<evidence type="ECO:0000256" key="2">
    <source>
        <dbReference type="ARBA" id="ARBA00022695"/>
    </source>
</evidence>
<gene>
    <name evidence="4" type="ORF">GXY80_03160</name>
</gene>
<evidence type="ECO:0000313" key="5">
    <source>
        <dbReference type="Proteomes" id="UP000777265"/>
    </source>
</evidence>
<dbReference type="PANTHER" id="PTHR43584:SF8">
    <property type="entry name" value="N-ACETYLMURAMATE ALPHA-1-PHOSPHATE URIDYLYLTRANSFERASE"/>
    <property type="match status" value="1"/>
</dbReference>
<dbReference type="AlphaFoldDB" id="A0A971M2I7"/>
<proteinExistence type="predicted"/>
<dbReference type="InterPro" id="IPR050065">
    <property type="entry name" value="GlmU-like"/>
</dbReference>
<dbReference type="GO" id="GO:0016779">
    <property type="term" value="F:nucleotidyltransferase activity"/>
    <property type="evidence" value="ECO:0007669"/>
    <property type="project" value="UniProtKB-KW"/>
</dbReference>
<organism evidence="4 5">
    <name type="scientific">Syntrophorhabdus aromaticivorans</name>
    <dbReference type="NCBI Taxonomy" id="328301"/>
    <lineage>
        <taxon>Bacteria</taxon>
        <taxon>Pseudomonadati</taxon>
        <taxon>Thermodesulfobacteriota</taxon>
        <taxon>Syntrophorhabdia</taxon>
        <taxon>Syntrophorhabdales</taxon>
        <taxon>Syntrophorhabdaceae</taxon>
        <taxon>Syntrophorhabdus</taxon>
    </lineage>
</organism>
<keyword evidence="2" id="KW-0548">Nucleotidyltransferase</keyword>
<evidence type="ECO:0000256" key="1">
    <source>
        <dbReference type="ARBA" id="ARBA00022679"/>
    </source>
</evidence>
<dbReference type="InterPro" id="IPR005835">
    <property type="entry name" value="NTP_transferase_dom"/>
</dbReference>
<feature type="non-terminal residue" evidence="4">
    <location>
        <position position="134"/>
    </location>
</feature>
<dbReference type="PANTHER" id="PTHR43584">
    <property type="entry name" value="NUCLEOTIDYL TRANSFERASE"/>
    <property type="match status" value="1"/>
</dbReference>
<evidence type="ECO:0000259" key="3">
    <source>
        <dbReference type="Pfam" id="PF00483"/>
    </source>
</evidence>